<dbReference type="AlphaFoldDB" id="A0A1H8VA36"/>
<sequence>MTQVDDRIQYPQGSVALLIGMWLMWLFVGAYIIVPASVLSLLMTDFGIGETAASWILTAPQVSAVLIGIPVGIYLDRTNNRVMMAAAIGLILVASIWGWVAGINNDYWSLFVSRLLSGLAIVTIWVAGTNILSSAFPPEARSTAVSIYTTGYPLGYAIGQYAGPQIATEYGWPTTLLVFGSLAVTTLPFIIFAGQTVTASPDASHTPTRSDVFRVFLDRNVWVVCLVSFTIYSLYMVFNSWMPTYTSTMFDLSLAKSGLFVSLFPATAILSRTGGGILSDRVFNQRKRPVLFVSFLTTTIVVLYLSGADIPSTFLVGLVAAGLTIQLQMGVIYTYVQNFVDDNVVGTAVAVISVVGWLGEFVSPVITGALIEWTGEYSSIFVYTGVLGVIGTLVALLASE</sequence>
<keyword evidence="4 6" id="KW-1133">Transmembrane helix</keyword>
<keyword evidence="2" id="KW-1003">Cell membrane</keyword>
<dbReference type="GO" id="GO:0022857">
    <property type="term" value="F:transmembrane transporter activity"/>
    <property type="evidence" value="ECO:0007669"/>
    <property type="project" value="InterPro"/>
</dbReference>
<feature type="transmembrane region" description="Helical" evidence="6">
    <location>
        <begin position="144"/>
        <end position="163"/>
    </location>
</feature>
<dbReference type="InterPro" id="IPR011701">
    <property type="entry name" value="MFS"/>
</dbReference>
<accession>A0A1H8VA36</accession>
<feature type="transmembrane region" description="Helical" evidence="6">
    <location>
        <begin position="54"/>
        <end position="75"/>
    </location>
</feature>
<feature type="transmembrane region" description="Helical" evidence="6">
    <location>
        <begin position="258"/>
        <end position="278"/>
    </location>
</feature>
<dbReference type="Pfam" id="PF07690">
    <property type="entry name" value="MFS_1"/>
    <property type="match status" value="1"/>
</dbReference>
<feature type="domain" description="Major facilitator superfamily (MFS) profile" evidence="7">
    <location>
        <begin position="13"/>
        <end position="400"/>
    </location>
</feature>
<dbReference type="PANTHER" id="PTHR43124:SF3">
    <property type="entry name" value="CHLORAMPHENICOL EFFLUX PUMP RV0191"/>
    <property type="match status" value="1"/>
</dbReference>
<evidence type="ECO:0000256" key="4">
    <source>
        <dbReference type="ARBA" id="ARBA00022989"/>
    </source>
</evidence>
<reference evidence="9" key="1">
    <citation type="submission" date="2016-10" db="EMBL/GenBank/DDBJ databases">
        <authorList>
            <person name="Varghese N."/>
            <person name="Submissions S."/>
        </authorList>
    </citation>
    <scope>NUCLEOTIDE SEQUENCE [LARGE SCALE GENOMIC DNA]</scope>
    <source>
        <strain evidence="9">CGMCC 1.10121</strain>
    </source>
</reference>
<dbReference type="SUPFAM" id="SSF103473">
    <property type="entry name" value="MFS general substrate transporter"/>
    <property type="match status" value="1"/>
</dbReference>
<dbReference type="EMBL" id="FODV01000015">
    <property type="protein sequence ID" value="SEP12275.1"/>
    <property type="molecule type" value="Genomic_DNA"/>
</dbReference>
<feature type="transmembrane region" description="Helical" evidence="6">
    <location>
        <begin position="348"/>
        <end position="371"/>
    </location>
</feature>
<gene>
    <name evidence="8" type="ORF">SAMN04487948_11529</name>
</gene>
<feature type="transmembrane region" description="Helical" evidence="6">
    <location>
        <begin position="290"/>
        <end position="308"/>
    </location>
</feature>
<evidence type="ECO:0000256" key="5">
    <source>
        <dbReference type="ARBA" id="ARBA00023136"/>
    </source>
</evidence>
<dbReference type="RefSeq" id="WP_089826992.1">
    <property type="nucleotide sequence ID" value="NZ_FODV01000015.1"/>
</dbReference>
<dbReference type="Proteomes" id="UP000199126">
    <property type="component" value="Unassembled WGS sequence"/>
</dbReference>
<dbReference type="Gene3D" id="1.20.1250.20">
    <property type="entry name" value="MFS general substrate transporter like domains"/>
    <property type="match status" value="2"/>
</dbReference>
<dbReference type="InterPro" id="IPR020846">
    <property type="entry name" value="MFS_dom"/>
</dbReference>
<keyword evidence="9" id="KW-1185">Reference proteome</keyword>
<proteinExistence type="predicted"/>
<feature type="transmembrane region" description="Helical" evidence="6">
    <location>
        <begin position="82"/>
        <end position="101"/>
    </location>
</feature>
<feature type="transmembrane region" description="Helical" evidence="6">
    <location>
        <begin position="175"/>
        <end position="199"/>
    </location>
</feature>
<evidence type="ECO:0000313" key="8">
    <source>
        <dbReference type="EMBL" id="SEP12275.1"/>
    </source>
</evidence>
<feature type="transmembrane region" description="Helical" evidence="6">
    <location>
        <begin position="15"/>
        <end position="34"/>
    </location>
</feature>
<evidence type="ECO:0000259" key="7">
    <source>
        <dbReference type="PROSITE" id="PS50850"/>
    </source>
</evidence>
<name>A0A1H8VA36_9EURY</name>
<comment type="subcellular location">
    <subcellularLocation>
        <location evidence="1">Cell membrane</location>
        <topology evidence="1">Multi-pass membrane protein</topology>
    </subcellularLocation>
</comment>
<feature type="transmembrane region" description="Helical" evidence="6">
    <location>
        <begin position="314"/>
        <end position="336"/>
    </location>
</feature>
<evidence type="ECO:0000256" key="3">
    <source>
        <dbReference type="ARBA" id="ARBA00022692"/>
    </source>
</evidence>
<dbReference type="InterPro" id="IPR036259">
    <property type="entry name" value="MFS_trans_sf"/>
</dbReference>
<protein>
    <submittedName>
        <fullName evidence="8">MFS transporter, NNP family, nitrate/nitrite transporter</fullName>
    </submittedName>
</protein>
<organism evidence="8 9">
    <name type="scientific">Halogranum amylolyticum</name>
    <dbReference type="NCBI Taxonomy" id="660520"/>
    <lineage>
        <taxon>Archaea</taxon>
        <taxon>Methanobacteriati</taxon>
        <taxon>Methanobacteriota</taxon>
        <taxon>Stenosarchaea group</taxon>
        <taxon>Halobacteria</taxon>
        <taxon>Halobacteriales</taxon>
        <taxon>Haloferacaceae</taxon>
    </lineage>
</organism>
<feature type="transmembrane region" description="Helical" evidence="6">
    <location>
        <begin position="220"/>
        <end position="238"/>
    </location>
</feature>
<dbReference type="PROSITE" id="PS50850">
    <property type="entry name" value="MFS"/>
    <property type="match status" value="1"/>
</dbReference>
<feature type="transmembrane region" description="Helical" evidence="6">
    <location>
        <begin position="107"/>
        <end position="132"/>
    </location>
</feature>
<dbReference type="InterPro" id="IPR050189">
    <property type="entry name" value="MFS_Efflux_Transporters"/>
</dbReference>
<evidence type="ECO:0000256" key="6">
    <source>
        <dbReference type="SAM" id="Phobius"/>
    </source>
</evidence>
<evidence type="ECO:0000256" key="2">
    <source>
        <dbReference type="ARBA" id="ARBA00022475"/>
    </source>
</evidence>
<evidence type="ECO:0000313" key="9">
    <source>
        <dbReference type="Proteomes" id="UP000199126"/>
    </source>
</evidence>
<dbReference type="PANTHER" id="PTHR43124">
    <property type="entry name" value="PURINE EFFLUX PUMP PBUE"/>
    <property type="match status" value="1"/>
</dbReference>
<dbReference type="GO" id="GO:0005886">
    <property type="term" value="C:plasma membrane"/>
    <property type="evidence" value="ECO:0007669"/>
    <property type="project" value="UniProtKB-SubCell"/>
</dbReference>
<evidence type="ECO:0000256" key="1">
    <source>
        <dbReference type="ARBA" id="ARBA00004651"/>
    </source>
</evidence>
<keyword evidence="3 6" id="KW-0812">Transmembrane</keyword>
<keyword evidence="5 6" id="KW-0472">Membrane</keyword>
<dbReference type="OrthoDB" id="204048at2157"/>
<feature type="transmembrane region" description="Helical" evidence="6">
    <location>
        <begin position="377"/>
        <end position="398"/>
    </location>
</feature>